<dbReference type="EMBL" id="FNPC01000003">
    <property type="protein sequence ID" value="SDY17372.1"/>
    <property type="molecule type" value="Genomic_DNA"/>
</dbReference>
<gene>
    <name evidence="2" type="ORF">SAMN05216564_103374</name>
</gene>
<dbReference type="AlphaFoldDB" id="A0A1H3HPI6"/>
<organism evidence="2 3">
    <name type="scientific">Halopenitus persicus</name>
    <dbReference type="NCBI Taxonomy" id="1048396"/>
    <lineage>
        <taxon>Archaea</taxon>
        <taxon>Methanobacteriati</taxon>
        <taxon>Methanobacteriota</taxon>
        <taxon>Stenosarchaea group</taxon>
        <taxon>Halobacteria</taxon>
        <taxon>Halobacteriales</taxon>
        <taxon>Haloferacaceae</taxon>
        <taxon>Halopenitus</taxon>
    </lineage>
</organism>
<evidence type="ECO:0000256" key="1">
    <source>
        <dbReference type="SAM" id="MobiDB-lite"/>
    </source>
</evidence>
<protein>
    <submittedName>
        <fullName evidence="2">Uncharacterized protein</fullName>
    </submittedName>
</protein>
<sequence length="67" mass="7165">MRATEGNPTNLSSFHSALSTGDSPIGDVDDMMDSHLRDGVSLSVSHITSTGNWNATERIATDFSSEH</sequence>
<name>A0A1H3HPI6_9EURY</name>
<dbReference type="Proteomes" id="UP000199079">
    <property type="component" value="Unassembled WGS sequence"/>
</dbReference>
<reference evidence="3" key="1">
    <citation type="submission" date="2016-10" db="EMBL/GenBank/DDBJ databases">
        <authorList>
            <person name="Varghese N."/>
            <person name="Submissions S."/>
        </authorList>
    </citation>
    <scope>NUCLEOTIDE SEQUENCE [LARGE SCALE GENOMIC DNA]</scope>
    <source>
        <strain evidence="3">DC30,IBRC 10041,KCTC 4046</strain>
    </source>
</reference>
<evidence type="ECO:0000313" key="3">
    <source>
        <dbReference type="Proteomes" id="UP000199079"/>
    </source>
</evidence>
<accession>A0A1H3HPI6</accession>
<proteinExistence type="predicted"/>
<feature type="region of interest" description="Disordered" evidence="1">
    <location>
        <begin position="1"/>
        <end position="33"/>
    </location>
</feature>
<evidence type="ECO:0000313" key="2">
    <source>
        <dbReference type="EMBL" id="SDY17372.1"/>
    </source>
</evidence>
<keyword evidence="3" id="KW-1185">Reference proteome</keyword>
<feature type="compositionally biased region" description="Polar residues" evidence="1">
    <location>
        <begin position="1"/>
        <end position="22"/>
    </location>
</feature>